<evidence type="ECO:0000313" key="1">
    <source>
        <dbReference type="EMBL" id="MPM76728.1"/>
    </source>
</evidence>
<proteinExistence type="predicted"/>
<sequence length="145" mass="16945">MMIEHAEPLLAVERRVRFRPEQNPLVRRGGNRYAELRVRAETSGQQQRDEFRVDHRLRFRSGDFALSLRRFGGNVAMLRPVVGTLVSVRRENLRRLVHPLSVWHAACHVKLHIVIELSLDFFVFFVLVRQAADAGHRAFREILRA</sequence>
<protein>
    <submittedName>
        <fullName evidence="1">Uncharacterized protein</fullName>
    </submittedName>
</protein>
<dbReference type="AlphaFoldDB" id="A0A645CIK9"/>
<reference evidence="1" key="1">
    <citation type="submission" date="2019-08" db="EMBL/GenBank/DDBJ databases">
        <authorList>
            <person name="Kucharzyk K."/>
            <person name="Murdoch R.W."/>
            <person name="Higgins S."/>
            <person name="Loffler F."/>
        </authorList>
    </citation>
    <scope>NUCLEOTIDE SEQUENCE</scope>
</reference>
<gene>
    <name evidence="1" type="ORF">SDC9_123727</name>
</gene>
<dbReference type="EMBL" id="VSSQ01027462">
    <property type="protein sequence ID" value="MPM76728.1"/>
    <property type="molecule type" value="Genomic_DNA"/>
</dbReference>
<comment type="caution">
    <text evidence="1">The sequence shown here is derived from an EMBL/GenBank/DDBJ whole genome shotgun (WGS) entry which is preliminary data.</text>
</comment>
<accession>A0A645CIK9</accession>
<organism evidence="1">
    <name type="scientific">bioreactor metagenome</name>
    <dbReference type="NCBI Taxonomy" id="1076179"/>
    <lineage>
        <taxon>unclassified sequences</taxon>
        <taxon>metagenomes</taxon>
        <taxon>ecological metagenomes</taxon>
    </lineage>
</organism>
<name>A0A645CIK9_9ZZZZ</name>